<organism evidence="6 7">
    <name type="scientific">Archaeoglobus sulfaticallidus PM70-1</name>
    <dbReference type="NCBI Taxonomy" id="387631"/>
    <lineage>
        <taxon>Archaea</taxon>
        <taxon>Methanobacteriati</taxon>
        <taxon>Methanobacteriota</taxon>
        <taxon>Archaeoglobi</taxon>
        <taxon>Archaeoglobales</taxon>
        <taxon>Archaeoglobaceae</taxon>
        <taxon>Archaeoglobus</taxon>
    </lineage>
</organism>
<dbReference type="eggNOG" id="arCOG02772">
    <property type="taxonomic scope" value="Archaea"/>
</dbReference>
<keyword evidence="4" id="KW-1133">Transmembrane helix</keyword>
<feature type="transmembrane region" description="Helical" evidence="4">
    <location>
        <begin position="457"/>
        <end position="477"/>
    </location>
</feature>
<dbReference type="InterPro" id="IPR008972">
    <property type="entry name" value="Cupredoxin"/>
</dbReference>
<dbReference type="eggNOG" id="arCOG01236">
    <property type="taxonomic scope" value="Archaea"/>
</dbReference>
<sequence>MVKKAILPVLSVMLVLLISNANAQIVNAQAEKSFRDSPTKIVYIEAFQFGFTVRAIQEGSELKVYPKGSEPSVLEVNKGDRVLFRVISRDVTHGFYIDGYTPSPSDQKIFVLPGRVLEVGPITFDREGKFKLRCSVTCGPLHPFMVMDIVVKPNIPYHILIISTLAVGGFTLLYLQRKPENKLLGGHEREVDILKARFIGPILEKILKWRGLQLSLILPSIFFFTLVIVAGFFGNPTGNRNFSIAVVWILWFAIVEFTILFAGRFWCAACPIPVLGEWIARRRIVGVSELKIKRRWPRAFNNMWVSVIGFFVLSLFLPWLVTRPLVTAVVFLTLVIAATLLYTLYPGRYFCRHICPASGYIGYHSNVSILSVRSRDREICRSHKSKDCIKGNSKGYGCPWKLYPGGNCENTYCGECFECIKSCPKNNMTVKIRMIGKDLPKIAAKAKNRFDEAWMGFTRFVLAIFYELIFFGSYYWLKDWGNMSNVYGANLETARLLIPPPWGVINWIKWALLVSTLALVAYPAVFYAFSWISKKVADTRMPAKQIFLSFSYALAPYGLFVWIAFAVSLLAVFWAYPLTAFSDPFGWGWNFGTEFEWSPLYPEWLPFLQAPLIFTGLALAIITTYSIAKELFGEHHRAFRATAVVSLLHIISALILIKVIAG</sequence>
<accession>N0BBE9</accession>
<evidence type="ECO:0000256" key="3">
    <source>
        <dbReference type="ARBA" id="ARBA00023136"/>
    </source>
</evidence>
<dbReference type="InterPro" id="IPR052378">
    <property type="entry name" value="NosR_regulator"/>
</dbReference>
<dbReference type="GO" id="GO:0005886">
    <property type="term" value="C:plasma membrane"/>
    <property type="evidence" value="ECO:0007669"/>
    <property type="project" value="UniProtKB-SubCell"/>
</dbReference>
<evidence type="ECO:0000313" key="7">
    <source>
        <dbReference type="Proteomes" id="UP000013307"/>
    </source>
</evidence>
<dbReference type="InterPro" id="IPR017896">
    <property type="entry name" value="4Fe4S_Fe-S-bd"/>
</dbReference>
<dbReference type="GO" id="GO:0005507">
    <property type="term" value="F:copper ion binding"/>
    <property type="evidence" value="ECO:0007669"/>
    <property type="project" value="InterPro"/>
</dbReference>
<dbReference type="OrthoDB" id="23833at2157"/>
<dbReference type="EMBL" id="CP005290">
    <property type="protein sequence ID" value="AGK60333.1"/>
    <property type="molecule type" value="Genomic_DNA"/>
</dbReference>
<evidence type="ECO:0000313" key="6">
    <source>
        <dbReference type="EMBL" id="AGK60333.1"/>
    </source>
</evidence>
<feature type="transmembrane region" description="Helical" evidence="4">
    <location>
        <begin position="214"/>
        <end position="233"/>
    </location>
</feature>
<evidence type="ECO:0000259" key="5">
    <source>
        <dbReference type="Pfam" id="PF12801"/>
    </source>
</evidence>
<proteinExistence type="predicted"/>
<feature type="transmembrane region" description="Helical" evidence="4">
    <location>
        <begin position="550"/>
        <end position="576"/>
    </location>
</feature>
<dbReference type="HOGENOM" id="CLU_017386_1_0_2"/>
<dbReference type="STRING" id="387631.Asulf_00301"/>
<dbReference type="PANTHER" id="PTHR30224">
    <property type="entry name" value="ELECTRON TRANSPORT PROTEIN"/>
    <property type="match status" value="1"/>
</dbReference>
<feature type="transmembrane region" description="Helical" evidence="4">
    <location>
        <begin position="299"/>
        <end position="319"/>
    </location>
</feature>
<feature type="transmembrane region" description="Helical" evidence="4">
    <location>
        <begin position="325"/>
        <end position="345"/>
    </location>
</feature>
<evidence type="ECO:0000256" key="1">
    <source>
        <dbReference type="ARBA" id="ARBA00004236"/>
    </source>
</evidence>
<feature type="transmembrane region" description="Helical" evidence="4">
    <location>
        <begin position="507"/>
        <end position="529"/>
    </location>
</feature>
<dbReference type="RefSeq" id="WP_015589932.1">
    <property type="nucleotide sequence ID" value="NC_021169.1"/>
</dbReference>
<dbReference type="Gene3D" id="2.60.40.420">
    <property type="entry name" value="Cupredoxins - blue copper proteins"/>
    <property type="match status" value="1"/>
</dbReference>
<dbReference type="SUPFAM" id="SSF49503">
    <property type="entry name" value="Cupredoxins"/>
    <property type="match status" value="1"/>
</dbReference>
<dbReference type="PROSITE" id="PS00078">
    <property type="entry name" value="COX2"/>
    <property type="match status" value="1"/>
</dbReference>
<dbReference type="Pfam" id="PF12801">
    <property type="entry name" value="Fer4_5"/>
    <property type="match status" value="2"/>
</dbReference>
<dbReference type="AlphaFoldDB" id="N0BBE9"/>
<evidence type="ECO:0000256" key="4">
    <source>
        <dbReference type="SAM" id="Phobius"/>
    </source>
</evidence>
<evidence type="ECO:0000256" key="2">
    <source>
        <dbReference type="ARBA" id="ARBA00022475"/>
    </source>
</evidence>
<name>N0BBE9_9EURY</name>
<keyword evidence="4" id="KW-0812">Transmembrane</keyword>
<feature type="transmembrane region" description="Helical" evidence="4">
    <location>
        <begin position="639"/>
        <end position="661"/>
    </location>
</feature>
<keyword evidence="2" id="KW-1003">Cell membrane</keyword>
<feature type="domain" description="4Fe-4S ferredoxin-type" evidence="5">
    <location>
        <begin position="328"/>
        <end position="356"/>
    </location>
</feature>
<feature type="domain" description="4Fe-4S ferredoxin-type" evidence="5">
    <location>
        <begin position="245"/>
        <end position="286"/>
    </location>
</feature>
<keyword evidence="3 4" id="KW-0472">Membrane</keyword>
<dbReference type="PANTHER" id="PTHR30224:SF4">
    <property type="entry name" value="ELECTRON TRANSPORT PROTEIN YCCM-RELATED"/>
    <property type="match status" value="1"/>
</dbReference>
<dbReference type="InterPro" id="IPR001505">
    <property type="entry name" value="Copper_CuA"/>
</dbReference>
<dbReference type="KEGG" id="ast:Asulf_00301"/>
<feature type="transmembrane region" description="Helical" evidence="4">
    <location>
        <begin position="245"/>
        <end position="278"/>
    </location>
</feature>
<feature type="transmembrane region" description="Helical" evidence="4">
    <location>
        <begin position="155"/>
        <end position="175"/>
    </location>
</feature>
<dbReference type="GeneID" id="15391947"/>
<protein>
    <recommendedName>
        <fullName evidence="5">4Fe-4S ferredoxin-type domain-containing protein</fullName>
    </recommendedName>
</protein>
<feature type="transmembrane region" description="Helical" evidence="4">
    <location>
        <begin position="607"/>
        <end position="627"/>
    </location>
</feature>
<keyword evidence="7" id="KW-1185">Reference proteome</keyword>
<reference evidence="6 7" key="1">
    <citation type="journal article" date="2013" name="Genome Announc.">
        <title>Complete Genome Sequence of the Thermophilic and Facultatively Chemolithoautotrophic Sulfate Reducer Archaeoglobus sulfaticallidus Strain PM70-1T.</title>
        <authorList>
            <person name="Stokke R."/>
            <person name="Hocking W.P."/>
            <person name="Steinsbu B.O."/>
            <person name="Steen I.H."/>
        </authorList>
    </citation>
    <scope>NUCLEOTIDE SEQUENCE [LARGE SCALE GENOMIC DNA]</scope>
    <source>
        <strain evidence="6">PM70-1</strain>
    </source>
</reference>
<dbReference type="Proteomes" id="UP000013307">
    <property type="component" value="Chromosome"/>
</dbReference>
<comment type="subcellular location">
    <subcellularLocation>
        <location evidence="1">Cell membrane</location>
    </subcellularLocation>
</comment>
<gene>
    <name evidence="6" type="ORF">Asulf_00301</name>
</gene>